<evidence type="ECO:0000313" key="2">
    <source>
        <dbReference type="EMBL" id="OGE86611.1"/>
    </source>
</evidence>
<dbReference type="InterPro" id="IPR029058">
    <property type="entry name" value="AB_hydrolase_fold"/>
</dbReference>
<sequence length="246" mass="28217">MILRTRFAKDIICEFLPPGRPSNKVIIFAMGMPSAPRMKELLQFWAAQGYWVFLPRYRGSWESGGRFLKDSPEKDILDVLNALSKPFKDFWYSKTFIVKPQRIYIFGSSFGGPAAILASRDARVSKVVGISPVVDWRVPLRAEPLGFLGLFIRLGFGLVYRFSMKDWNKLKAGKFYNPVNHLKELDPKKIFLIHAKDDESVSYKSVIAFSKKLGCKLKTYKRGGHLGISFTTRPTLAREIERFLRN</sequence>
<dbReference type="EMBL" id="MFES01000001">
    <property type="protein sequence ID" value="OGE86611.1"/>
    <property type="molecule type" value="Genomic_DNA"/>
</dbReference>
<proteinExistence type="predicted"/>
<gene>
    <name evidence="2" type="ORF">A3J48_01565</name>
</gene>
<dbReference type="Pfam" id="PF00326">
    <property type="entry name" value="Peptidase_S9"/>
    <property type="match status" value="1"/>
</dbReference>
<feature type="domain" description="Peptidase S9 prolyl oligopeptidase catalytic" evidence="1">
    <location>
        <begin position="41"/>
        <end position="244"/>
    </location>
</feature>
<protein>
    <recommendedName>
        <fullName evidence="1">Peptidase S9 prolyl oligopeptidase catalytic domain-containing protein</fullName>
    </recommendedName>
</protein>
<dbReference type="GO" id="GO:0006508">
    <property type="term" value="P:proteolysis"/>
    <property type="evidence" value="ECO:0007669"/>
    <property type="project" value="InterPro"/>
</dbReference>
<organism evidence="2 3">
    <name type="scientific">Candidatus Doudnabacteria bacterium RIFCSPHIGHO2_02_FULL_46_11</name>
    <dbReference type="NCBI Taxonomy" id="1817832"/>
    <lineage>
        <taxon>Bacteria</taxon>
        <taxon>Candidatus Doudnaibacteriota</taxon>
    </lineage>
</organism>
<dbReference type="GO" id="GO:0008236">
    <property type="term" value="F:serine-type peptidase activity"/>
    <property type="evidence" value="ECO:0007669"/>
    <property type="project" value="InterPro"/>
</dbReference>
<reference evidence="2 3" key="1">
    <citation type="journal article" date="2016" name="Nat. Commun.">
        <title>Thousands of microbial genomes shed light on interconnected biogeochemical processes in an aquifer system.</title>
        <authorList>
            <person name="Anantharaman K."/>
            <person name="Brown C.T."/>
            <person name="Hug L.A."/>
            <person name="Sharon I."/>
            <person name="Castelle C.J."/>
            <person name="Probst A.J."/>
            <person name="Thomas B.C."/>
            <person name="Singh A."/>
            <person name="Wilkins M.J."/>
            <person name="Karaoz U."/>
            <person name="Brodie E.L."/>
            <person name="Williams K.H."/>
            <person name="Hubbard S.S."/>
            <person name="Banfield J.F."/>
        </authorList>
    </citation>
    <scope>NUCLEOTIDE SEQUENCE [LARGE SCALE GENOMIC DNA]</scope>
</reference>
<dbReference type="STRING" id="1817832.A3J48_01565"/>
<dbReference type="Proteomes" id="UP000176786">
    <property type="component" value="Unassembled WGS sequence"/>
</dbReference>
<dbReference type="SUPFAM" id="SSF53474">
    <property type="entry name" value="alpha/beta-Hydrolases"/>
    <property type="match status" value="1"/>
</dbReference>
<dbReference type="Gene3D" id="3.40.50.1820">
    <property type="entry name" value="alpha/beta hydrolase"/>
    <property type="match status" value="1"/>
</dbReference>
<accession>A0A1F5P9H0</accession>
<name>A0A1F5P9H0_9BACT</name>
<comment type="caution">
    <text evidence="2">The sequence shown here is derived from an EMBL/GenBank/DDBJ whole genome shotgun (WGS) entry which is preliminary data.</text>
</comment>
<dbReference type="InterPro" id="IPR001375">
    <property type="entry name" value="Peptidase_S9_cat"/>
</dbReference>
<evidence type="ECO:0000313" key="3">
    <source>
        <dbReference type="Proteomes" id="UP000176786"/>
    </source>
</evidence>
<evidence type="ECO:0000259" key="1">
    <source>
        <dbReference type="Pfam" id="PF00326"/>
    </source>
</evidence>
<dbReference type="AlphaFoldDB" id="A0A1F5P9H0"/>